<dbReference type="InterPro" id="IPR050832">
    <property type="entry name" value="Bact_Acetyltransf"/>
</dbReference>
<comment type="caution">
    <text evidence="4">The sequence shown here is derived from an EMBL/GenBank/DDBJ whole genome shotgun (WGS) entry which is preliminary data.</text>
</comment>
<dbReference type="EMBL" id="QFYR01000001">
    <property type="protein sequence ID" value="RAK57019.1"/>
    <property type="molecule type" value="Genomic_DNA"/>
</dbReference>
<evidence type="ECO:0000256" key="2">
    <source>
        <dbReference type="ARBA" id="ARBA00023315"/>
    </source>
</evidence>
<organism evidence="4 5">
    <name type="scientific">Phenylobacterium deserti</name>
    <dbReference type="NCBI Taxonomy" id="1914756"/>
    <lineage>
        <taxon>Bacteria</taxon>
        <taxon>Pseudomonadati</taxon>
        <taxon>Pseudomonadota</taxon>
        <taxon>Alphaproteobacteria</taxon>
        <taxon>Caulobacterales</taxon>
        <taxon>Caulobacteraceae</taxon>
        <taxon>Phenylobacterium</taxon>
    </lineage>
</organism>
<sequence>MSARSNLALAWTFRVDIFDFRPEYGPAFKALNEAWITRYFALETKDVETLADPQGKIVDRGGRIFMALESGEAVGCVAMIAMDDGGYEVAKMAVDESVQGRGVGRALLQKCIDQARALAAPRLYIETNSKLTPAVSLYRSMGFKDLAPAATPYARCDTWMELKLR</sequence>
<dbReference type="PANTHER" id="PTHR43877">
    <property type="entry name" value="AMINOALKYLPHOSPHONATE N-ACETYLTRANSFERASE-RELATED-RELATED"/>
    <property type="match status" value="1"/>
</dbReference>
<protein>
    <submittedName>
        <fullName evidence="4">N-acetyltransferase</fullName>
    </submittedName>
</protein>
<reference evidence="5" key="1">
    <citation type="submission" date="2018-05" db="EMBL/GenBank/DDBJ databases">
        <authorList>
            <person name="Li X."/>
        </authorList>
    </citation>
    <scope>NUCLEOTIDE SEQUENCE [LARGE SCALE GENOMIC DNA]</scope>
    <source>
        <strain evidence="5">YIM 73061</strain>
    </source>
</reference>
<feature type="domain" description="N-acetyltransferase" evidence="3">
    <location>
        <begin position="15"/>
        <end position="165"/>
    </location>
</feature>
<dbReference type="Proteomes" id="UP000249725">
    <property type="component" value="Unassembled WGS sequence"/>
</dbReference>
<dbReference type="PROSITE" id="PS51186">
    <property type="entry name" value="GNAT"/>
    <property type="match status" value="1"/>
</dbReference>
<keyword evidence="2" id="KW-0012">Acyltransferase</keyword>
<dbReference type="InterPro" id="IPR000182">
    <property type="entry name" value="GNAT_dom"/>
</dbReference>
<evidence type="ECO:0000313" key="5">
    <source>
        <dbReference type="Proteomes" id="UP000249725"/>
    </source>
</evidence>
<keyword evidence="1 4" id="KW-0808">Transferase</keyword>
<dbReference type="Gene3D" id="3.40.630.30">
    <property type="match status" value="1"/>
</dbReference>
<gene>
    <name evidence="4" type="ORF">DJ018_03400</name>
</gene>
<name>A0A328AR05_9CAUL</name>
<dbReference type="PANTHER" id="PTHR43877:SF2">
    <property type="entry name" value="AMINOALKYLPHOSPHONATE N-ACETYLTRANSFERASE-RELATED"/>
    <property type="match status" value="1"/>
</dbReference>
<dbReference type="InterPro" id="IPR016181">
    <property type="entry name" value="Acyl_CoA_acyltransferase"/>
</dbReference>
<dbReference type="Pfam" id="PF00583">
    <property type="entry name" value="Acetyltransf_1"/>
    <property type="match status" value="1"/>
</dbReference>
<dbReference type="SUPFAM" id="SSF55729">
    <property type="entry name" value="Acyl-CoA N-acyltransferases (Nat)"/>
    <property type="match status" value="1"/>
</dbReference>
<dbReference type="OrthoDB" id="1431064at2"/>
<dbReference type="AlphaFoldDB" id="A0A328AR05"/>
<dbReference type="RefSeq" id="WP_111513471.1">
    <property type="nucleotide sequence ID" value="NZ_QFYR01000001.1"/>
</dbReference>
<accession>A0A328AR05</accession>
<dbReference type="GO" id="GO:0016747">
    <property type="term" value="F:acyltransferase activity, transferring groups other than amino-acyl groups"/>
    <property type="evidence" value="ECO:0007669"/>
    <property type="project" value="InterPro"/>
</dbReference>
<evidence type="ECO:0000256" key="1">
    <source>
        <dbReference type="ARBA" id="ARBA00022679"/>
    </source>
</evidence>
<evidence type="ECO:0000313" key="4">
    <source>
        <dbReference type="EMBL" id="RAK57019.1"/>
    </source>
</evidence>
<dbReference type="CDD" id="cd04301">
    <property type="entry name" value="NAT_SF"/>
    <property type="match status" value="1"/>
</dbReference>
<proteinExistence type="predicted"/>
<keyword evidence="5" id="KW-1185">Reference proteome</keyword>
<evidence type="ECO:0000259" key="3">
    <source>
        <dbReference type="PROSITE" id="PS51186"/>
    </source>
</evidence>